<dbReference type="GO" id="GO:0005525">
    <property type="term" value="F:GTP binding"/>
    <property type="evidence" value="ECO:0007669"/>
    <property type="project" value="UniProtKB-KW"/>
</dbReference>
<evidence type="ECO:0000256" key="1">
    <source>
        <dbReference type="ARBA" id="ARBA00004370"/>
    </source>
</evidence>
<evidence type="ECO:0000256" key="4">
    <source>
        <dbReference type="ARBA" id="ARBA00023134"/>
    </source>
</evidence>
<keyword evidence="6" id="KW-0175">Coiled coil</keyword>
<keyword evidence="4" id="KW-0342">GTP-binding</keyword>
<dbReference type="InterPro" id="IPR027417">
    <property type="entry name" value="P-loop_NTPase"/>
</dbReference>
<dbReference type="NCBIfam" id="TIGR00231">
    <property type="entry name" value="small_GTP"/>
    <property type="match status" value="1"/>
</dbReference>
<dbReference type="InterPro" id="IPR027094">
    <property type="entry name" value="Mitofusin_fam"/>
</dbReference>
<evidence type="ECO:0000256" key="5">
    <source>
        <dbReference type="ARBA" id="ARBA00023136"/>
    </source>
</evidence>
<evidence type="ECO:0000313" key="8">
    <source>
        <dbReference type="EMBL" id="KAB8138837.1"/>
    </source>
</evidence>
<feature type="coiled-coil region" evidence="6">
    <location>
        <begin position="481"/>
        <end position="511"/>
    </location>
</feature>
<dbReference type="Gene3D" id="3.40.50.300">
    <property type="entry name" value="P-loop containing nucleotide triphosphate hydrolases"/>
    <property type="match status" value="2"/>
</dbReference>
<organism evidence="8 9">
    <name type="scientific">Gracilibacillus oryzae</name>
    <dbReference type="NCBI Taxonomy" id="1672701"/>
    <lineage>
        <taxon>Bacteria</taxon>
        <taxon>Bacillati</taxon>
        <taxon>Bacillota</taxon>
        <taxon>Bacilli</taxon>
        <taxon>Bacillales</taxon>
        <taxon>Bacillaceae</taxon>
        <taxon>Gracilibacillus</taxon>
    </lineage>
</organism>
<evidence type="ECO:0000313" key="9">
    <source>
        <dbReference type="Proteomes" id="UP000480246"/>
    </source>
</evidence>
<feature type="coiled-coil region" evidence="6">
    <location>
        <begin position="288"/>
        <end position="340"/>
    </location>
</feature>
<dbReference type="GO" id="GO:0016020">
    <property type="term" value="C:membrane"/>
    <property type="evidence" value="ECO:0007669"/>
    <property type="project" value="UniProtKB-SubCell"/>
</dbReference>
<dbReference type="AlphaFoldDB" id="A0A7C8L9A9"/>
<dbReference type="Proteomes" id="UP000480246">
    <property type="component" value="Unassembled WGS sequence"/>
</dbReference>
<dbReference type="InterPro" id="IPR045063">
    <property type="entry name" value="Dynamin_N"/>
</dbReference>
<dbReference type="SUPFAM" id="SSF52540">
    <property type="entry name" value="P-loop containing nucleoside triphosphate hydrolases"/>
    <property type="match status" value="2"/>
</dbReference>
<evidence type="ECO:0000256" key="3">
    <source>
        <dbReference type="ARBA" id="ARBA00022801"/>
    </source>
</evidence>
<protein>
    <submittedName>
        <fullName evidence="8">GTP-binding protein</fullName>
    </submittedName>
</protein>
<evidence type="ECO:0000259" key="7">
    <source>
        <dbReference type="Pfam" id="PF00350"/>
    </source>
</evidence>
<dbReference type="PANTHER" id="PTHR10465:SF0">
    <property type="entry name" value="SARCALUMENIN"/>
    <property type="match status" value="1"/>
</dbReference>
<evidence type="ECO:0000256" key="2">
    <source>
        <dbReference type="ARBA" id="ARBA00022741"/>
    </source>
</evidence>
<name>A0A7C8L9A9_9BACI</name>
<comment type="caution">
    <text evidence="8">The sequence shown here is derived from an EMBL/GenBank/DDBJ whole genome shotgun (WGS) entry which is preliminary data.</text>
</comment>
<keyword evidence="5" id="KW-0472">Membrane</keyword>
<keyword evidence="9" id="KW-1185">Reference proteome</keyword>
<dbReference type="OrthoDB" id="5477114at2"/>
<dbReference type="CDD" id="cd09912">
    <property type="entry name" value="DLP_2"/>
    <property type="match status" value="1"/>
</dbReference>
<keyword evidence="3" id="KW-0378">Hydrolase</keyword>
<gene>
    <name evidence="8" type="ORF">F9U64_04255</name>
</gene>
<dbReference type="RefSeq" id="WP_153401766.1">
    <property type="nucleotide sequence ID" value="NZ_ML762425.1"/>
</dbReference>
<dbReference type="Pfam" id="PF00350">
    <property type="entry name" value="Dynamin_N"/>
    <property type="match status" value="2"/>
</dbReference>
<dbReference type="EMBL" id="WEID01000015">
    <property type="protein sequence ID" value="KAB8138837.1"/>
    <property type="molecule type" value="Genomic_DNA"/>
</dbReference>
<dbReference type="InterPro" id="IPR005225">
    <property type="entry name" value="Small_GTP-bd"/>
</dbReference>
<comment type="subcellular location">
    <subcellularLocation>
        <location evidence="1">Membrane</location>
    </subcellularLocation>
</comment>
<sequence>MQTTTLKAVSTEQIAGLHYLLGSFEEWDRQQKVFDFFRKKQEKMQHICFCGHFSAGKSTLLNQLLNQPLLPQSPIPTSANIVEIKNGPEEYIIHFKKNEPIKLAGNTPLDEVHALCRDGEEIKKVEIFKEIEKLGKGITLMDTPGIDAADDADRLMTESALHVVDLLFYVIDYNHVQSEVNASFLKKLEAMNKPYIVIINQIDKHNEKEITFDAFKQSLRKVFDQWGITPQAVYYTSLAGNSDPAINQWLTVKEAVRNQMELDNESIIEETIYHSIWKIVDQSIEDKHENTNQTIHTLEEQLSQINIDHSINFDDLKQKKKALEQQKNEISATYQNLLDQTLKNAQLMPYELREMAREMLEAYAPGFKAGFFKSKQKTEEERKRRLDNFYQALHKQVEVSLEWKLRDKLTEFVQQFGSIHFEDNVFRHRFPNENIIQLMNDNVKVTGDYVLIYTDLVANNVKKIFRLYYKDEWQNINSKVYQTLENKIKEVEQSLESYEKYNDLMQQIKDQKQAFIVHKEQLESIFTDESATSDSKDQLINKLNQLQQMKLSTLDGWQQKMEVTETAKKEADTSKEGKRFSIEETYKHSEQIIKSLDTLPSLQHFQQDIKNKLSRLKKRKFTIALFGAFSAGKSSFAHALIGEAVLPVSPNPTTAAINKISPPTNQYQHEEIKVVIKQEKELMDDFRAIIEDQSFTKLKDAVSWLKRTNINKLAIADQHKSFLTALINGYSMMEEYIGTTYKIGMNQFRSYIQDEQIACFVKEMELFYHCALTKQNITLVDTPGADSVNARHTELSFSYIKNADAVLFVTYYNHPFSKPDKTFLEKLGNVKDAFQLDKMFFIVNAVDLAKNDAEVEMVTEYVKMQLQAFDIHDPRMFPVSSKMAIEEKQKSKSPALSGFESFEQSFYSFIKEELTQLSMQAIYTDISRIHALVRKWLEIARSDQSQRDSLLHEVNSNKQKMEQVIQNRNGESHIKGILQLVNKQCFYIVQRFSIQFTDLFRTYVNPGAIQNNGKKGKTELEAVLVKLHKQINERLEFELEAIFIRIETLWKAEWQQFRKEVNDQLQQIDQLFSLSELEDLKLTSPETNAGIKQNKVLLNTAVKNYKDTASFFAQDGRDQLEKMVRDFYIEELEKHMIVIEQELKNYYHEQWIEDDLNYWDGFNQEVISYIENIRKGLTENLENKDQLIELDDLIERINKQLA</sequence>
<evidence type="ECO:0000256" key="6">
    <source>
        <dbReference type="SAM" id="Coils"/>
    </source>
</evidence>
<proteinExistence type="predicted"/>
<feature type="domain" description="Dynamin N-terminal" evidence="7">
    <location>
        <begin position="623"/>
        <end position="844"/>
    </location>
</feature>
<dbReference type="PANTHER" id="PTHR10465">
    <property type="entry name" value="TRANSMEMBRANE GTPASE FZO1"/>
    <property type="match status" value="1"/>
</dbReference>
<keyword evidence="2" id="KW-0547">Nucleotide-binding</keyword>
<accession>A0A7C8L9A9</accession>
<feature type="domain" description="Dynamin N-terminal" evidence="7">
    <location>
        <begin position="47"/>
        <end position="201"/>
    </location>
</feature>
<reference evidence="8 9" key="1">
    <citation type="submission" date="2019-10" db="EMBL/GenBank/DDBJ databases">
        <title>Gracilibacillus sp. nov. isolated from rice seeds.</title>
        <authorList>
            <person name="He S."/>
        </authorList>
    </citation>
    <scope>NUCLEOTIDE SEQUENCE [LARGE SCALE GENOMIC DNA]</scope>
    <source>
        <strain evidence="8 9">TD8</strain>
    </source>
</reference>
<dbReference type="GO" id="GO:0003924">
    <property type="term" value="F:GTPase activity"/>
    <property type="evidence" value="ECO:0007669"/>
    <property type="project" value="InterPro"/>
</dbReference>